<feature type="compositionally biased region" description="Polar residues" evidence="1">
    <location>
        <begin position="88"/>
        <end position="98"/>
    </location>
</feature>
<gene>
    <name evidence="2" type="ORF">KQX54_010389</name>
</gene>
<evidence type="ECO:0000313" key="3">
    <source>
        <dbReference type="Proteomes" id="UP000826195"/>
    </source>
</evidence>
<name>A0AAV7HWM3_COTGL</name>
<feature type="compositionally biased region" description="Polar residues" evidence="1">
    <location>
        <begin position="129"/>
        <end position="141"/>
    </location>
</feature>
<feature type="compositionally biased region" description="Polar residues" evidence="1">
    <location>
        <begin position="1"/>
        <end position="62"/>
    </location>
</feature>
<sequence>MGDHGNASQTPANSFGLSQTPDKSPTIKYNSNLLDNEPANKQATGVPNLTQPRSRTSLMSDNDPTDGAMNYDGEEFLKPRKPAKMRRTTQTAGTSVNNKFDLLMDSDFSDSEDSSTNKRNYNGKRKLTPINSKQQTNNQKDTSSHTEQNKKPKDRPPPIFAKFNVGSSPSPSNPTGSPLAVQCPDSTVSQCWSRRIPALRIQVHQLDQLTKNYVSITYVKNGDKKQRGAMKGASDKSRSTNETSGVLLAGTESTTSPVHPGDNLPDDRQPRDIDIQPWSIVERLYRGLVEGQEPADPPAKGLSSEQADRDEHLKLEEAHLSAPLVANLVASLSSDRPHSCPTVKGSFYGGKVGPINKENDNKNENEQWCKVVSRPGRRSLDFLQTDVMNTCWPSTRVRNRDNFNLVTDKDFELPSAKNTLTGD</sequence>
<feature type="region of interest" description="Disordered" evidence="1">
    <location>
        <begin position="248"/>
        <end position="272"/>
    </location>
</feature>
<evidence type="ECO:0000256" key="1">
    <source>
        <dbReference type="SAM" id="MobiDB-lite"/>
    </source>
</evidence>
<proteinExistence type="predicted"/>
<feature type="compositionally biased region" description="Basic and acidic residues" evidence="1">
    <location>
        <begin position="142"/>
        <end position="156"/>
    </location>
</feature>
<keyword evidence="3" id="KW-1185">Reference proteome</keyword>
<reference evidence="2 3" key="1">
    <citation type="journal article" date="2021" name="J. Hered.">
        <title>A chromosome-level genome assembly of the parasitoid wasp, Cotesia glomerata (Hymenoptera: Braconidae).</title>
        <authorList>
            <person name="Pinto B.J."/>
            <person name="Weis J.J."/>
            <person name="Gamble T."/>
            <person name="Ode P.J."/>
            <person name="Paul R."/>
            <person name="Zaspel J.M."/>
        </authorList>
    </citation>
    <scope>NUCLEOTIDE SEQUENCE [LARGE SCALE GENOMIC DNA]</scope>
    <source>
        <strain evidence="2">CgM1</strain>
    </source>
</reference>
<feature type="region of interest" description="Disordered" evidence="1">
    <location>
        <begin position="1"/>
        <end position="184"/>
    </location>
</feature>
<dbReference type="AlphaFoldDB" id="A0AAV7HWM3"/>
<feature type="compositionally biased region" description="Low complexity" evidence="1">
    <location>
        <begin position="166"/>
        <end position="178"/>
    </location>
</feature>
<comment type="caution">
    <text evidence="2">The sequence shown here is derived from an EMBL/GenBank/DDBJ whole genome shotgun (WGS) entry which is preliminary data.</text>
</comment>
<feature type="region of interest" description="Disordered" evidence="1">
    <location>
        <begin position="224"/>
        <end position="243"/>
    </location>
</feature>
<dbReference type="Proteomes" id="UP000826195">
    <property type="component" value="Unassembled WGS sequence"/>
</dbReference>
<dbReference type="EMBL" id="JAHXZJ010002982">
    <property type="protein sequence ID" value="KAH0534932.1"/>
    <property type="molecule type" value="Genomic_DNA"/>
</dbReference>
<protein>
    <submittedName>
        <fullName evidence="2">Uncharacterized protein</fullName>
    </submittedName>
</protein>
<evidence type="ECO:0000313" key="2">
    <source>
        <dbReference type="EMBL" id="KAH0534932.1"/>
    </source>
</evidence>
<accession>A0AAV7HWM3</accession>
<organism evidence="2 3">
    <name type="scientific">Cotesia glomerata</name>
    <name type="common">Lepidopteran parasitic wasp</name>
    <name type="synonym">Apanteles glomeratus</name>
    <dbReference type="NCBI Taxonomy" id="32391"/>
    <lineage>
        <taxon>Eukaryota</taxon>
        <taxon>Metazoa</taxon>
        <taxon>Ecdysozoa</taxon>
        <taxon>Arthropoda</taxon>
        <taxon>Hexapoda</taxon>
        <taxon>Insecta</taxon>
        <taxon>Pterygota</taxon>
        <taxon>Neoptera</taxon>
        <taxon>Endopterygota</taxon>
        <taxon>Hymenoptera</taxon>
        <taxon>Apocrita</taxon>
        <taxon>Ichneumonoidea</taxon>
        <taxon>Braconidae</taxon>
        <taxon>Microgastrinae</taxon>
        <taxon>Cotesia</taxon>
    </lineage>
</organism>